<dbReference type="EMBL" id="KN831950">
    <property type="protein sequence ID" value="KIO11053.1"/>
    <property type="molecule type" value="Genomic_DNA"/>
</dbReference>
<evidence type="ECO:0000313" key="2">
    <source>
        <dbReference type="Proteomes" id="UP000054217"/>
    </source>
</evidence>
<gene>
    <name evidence="1" type="ORF">M404DRAFT_128040</name>
</gene>
<proteinExistence type="predicted"/>
<keyword evidence="2" id="KW-1185">Reference proteome</keyword>
<organism evidence="1 2">
    <name type="scientific">Pisolithus tinctorius Marx 270</name>
    <dbReference type="NCBI Taxonomy" id="870435"/>
    <lineage>
        <taxon>Eukaryota</taxon>
        <taxon>Fungi</taxon>
        <taxon>Dikarya</taxon>
        <taxon>Basidiomycota</taxon>
        <taxon>Agaricomycotina</taxon>
        <taxon>Agaricomycetes</taxon>
        <taxon>Agaricomycetidae</taxon>
        <taxon>Boletales</taxon>
        <taxon>Sclerodermatineae</taxon>
        <taxon>Pisolithaceae</taxon>
        <taxon>Pisolithus</taxon>
    </lineage>
</organism>
<sequence length="82" mass="8698">ISKVSAPRVESPTFVYRKISCLPVKVASIECGAVSISHMPCAEHVAVQKCSCLFDDGAASALCQSLKDVTVNPPAKVNHPIF</sequence>
<accession>A0A0C3JPB9</accession>
<dbReference type="Proteomes" id="UP000054217">
    <property type="component" value="Unassembled WGS sequence"/>
</dbReference>
<dbReference type="HOGENOM" id="CLU_2564725_0_0_1"/>
<name>A0A0C3JPB9_PISTI</name>
<protein>
    <submittedName>
        <fullName evidence="1">Uncharacterized protein</fullName>
    </submittedName>
</protein>
<dbReference type="InParanoid" id="A0A0C3JPB9"/>
<feature type="non-terminal residue" evidence="1">
    <location>
        <position position="1"/>
    </location>
</feature>
<reference evidence="1 2" key="1">
    <citation type="submission" date="2014-04" db="EMBL/GenBank/DDBJ databases">
        <authorList>
            <consortium name="DOE Joint Genome Institute"/>
            <person name="Kuo A."/>
            <person name="Kohler A."/>
            <person name="Costa M.D."/>
            <person name="Nagy L.G."/>
            <person name="Floudas D."/>
            <person name="Copeland A."/>
            <person name="Barry K.W."/>
            <person name="Cichocki N."/>
            <person name="Veneault-Fourrey C."/>
            <person name="LaButti K."/>
            <person name="Lindquist E.A."/>
            <person name="Lipzen A."/>
            <person name="Lundell T."/>
            <person name="Morin E."/>
            <person name="Murat C."/>
            <person name="Sun H."/>
            <person name="Tunlid A."/>
            <person name="Henrissat B."/>
            <person name="Grigoriev I.V."/>
            <person name="Hibbett D.S."/>
            <person name="Martin F."/>
            <person name="Nordberg H.P."/>
            <person name="Cantor M.N."/>
            <person name="Hua S.X."/>
        </authorList>
    </citation>
    <scope>NUCLEOTIDE SEQUENCE [LARGE SCALE GENOMIC DNA]</scope>
    <source>
        <strain evidence="1 2">Marx 270</strain>
    </source>
</reference>
<evidence type="ECO:0000313" key="1">
    <source>
        <dbReference type="EMBL" id="KIO11053.1"/>
    </source>
</evidence>
<reference evidence="2" key="2">
    <citation type="submission" date="2015-01" db="EMBL/GenBank/DDBJ databases">
        <title>Evolutionary Origins and Diversification of the Mycorrhizal Mutualists.</title>
        <authorList>
            <consortium name="DOE Joint Genome Institute"/>
            <consortium name="Mycorrhizal Genomics Consortium"/>
            <person name="Kohler A."/>
            <person name="Kuo A."/>
            <person name="Nagy L.G."/>
            <person name="Floudas D."/>
            <person name="Copeland A."/>
            <person name="Barry K.W."/>
            <person name="Cichocki N."/>
            <person name="Veneault-Fourrey C."/>
            <person name="LaButti K."/>
            <person name="Lindquist E.A."/>
            <person name="Lipzen A."/>
            <person name="Lundell T."/>
            <person name="Morin E."/>
            <person name="Murat C."/>
            <person name="Riley R."/>
            <person name="Ohm R."/>
            <person name="Sun H."/>
            <person name="Tunlid A."/>
            <person name="Henrissat B."/>
            <person name="Grigoriev I.V."/>
            <person name="Hibbett D.S."/>
            <person name="Martin F."/>
        </authorList>
    </citation>
    <scope>NUCLEOTIDE SEQUENCE [LARGE SCALE GENOMIC DNA]</scope>
    <source>
        <strain evidence="2">Marx 270</strain>
    </source>
</reference>
<dbReference type="AlphaFoldDB" id="A0A0C3JPB9"/>